<evidence type="ECO:0000256" key="1">
    <source>
        <dbReference type="ARBA" id="ARBA00000885"/>
    </source>
</evidence>
<dbReference type="GeneTree" id="ENSGT00390000003986"/>
<evidence type="ECO:0000313" key="12">
    <source>
        <dbReference type="Ensembl" id="ENSHHUP00000091244.1"/>
    </source>
</evidence>
<keyword evidence="11" id="KW-0732">Signal</keyword>
<keyword evidence="10" id="KW-0472">Membrane</keyword>
<dbReference type="GO" id="GO:0000209">
    <property type="term" value="P:protein polyubiquitination"/>
    <property type="evidence" value="ECO:0007669"/>
    <property type="project" value="TreeGrafter"/>
</dbReference>
<comment type="function">
    <text evidence="7">E3 ubiquitin-protein ligase which accepts ubiquitin from specific E2 ubiquitin-conjugating enzymes, and transfers it to substrates, generally promoting their degradation by the proteasome. Independently of its E3 ubiquitin-protein ligase activity, acts as an inhibitor of CPSF3 endonuclease activity by blocking CPSF3 active site.</text>
</comment>
<evidence type="ECO:0000256" key="4">
    <source>
        <dbReference type="ARBA" id="ARBA00029737"/>
    </source>
</evidence>
<name>A0A4W5S0R0_9TELE</name>
<dbReference type="GO" id="GO:0005829">
    <property type="term" value="C:cytosol"/>
    <property type="evidence" value="ECO:0007669"/>
    <property type="project" value="TreeGrafter"/>
</dbReference>
<dbReference type="Proteomes" id="UP000314982">
    <property type="component" value="Unassembled WGS sequence"/>
</dbReference>
<evidence type="ECO:0000256" key="6">
    <source>
        <dbReference type="ARBA" id="ARBA00032298"/>
    </source>
</evidence>
<dbReference type="GO" id="GO:0006513">
    <property type="term" value="P:protein monoubiquitination"/>
    <property type="evidence" value="ECO:0007669"/>
    <property type="project" value="TreeGrafter"/>
</dbReference>
<dbReference type="EC" id="2.3.2.26" evidence="2"/>
<dbReference type="PANTHER" id="PTHR31531">
    <property type="entry name" value="E3 UBIQUITIN-PROTEIN LIGASE E3D FAMILY MEMBER"/>
    <property type="match status" value="1"/>
</dbReference>
<sequence length="229" mass="25423">MFRFSIQTPYGKAFILLWLLNSDSLIAPLSATLSPTVRGDAVTSPSHRQCSERQSPTKAGSAVNVLYLPCSPSGSTHQDVVDTWEKDIGVHPLDMPQTTCQELLSVLTASTSCLPPSLHSMNSYQVRGPLGNVGRASPLDRRSMTLFDSVLLLSIIYSLCLVAIVAPIFFKLIFEKRSRGIFRFFRRRYSTANTVGQSNLLVHTKTVFSTVQKGRVFLHQGKTRRCKLC</sequence>
<reference evidence="12" key="2">
    <citation type="submission" date="2025-08" db="UniProtKB">
        <authorList>
            <consortium name="Ensembl"/>
        </authorList>
    </citation>
    <scope>IDENTIFICATION</scope>
</reference>
<dbReference type="GO" id="GO:0005634">
    <property type="term" value="C:nucleus"/>
    <property type="evidence" value="ECO:0007669"/>
    <property type="project" value="TreeGrafter"/>
</dbReference>
<feature type="region of interest" description="Disordered" evidence="9">
    <location>
        <begin position="38"/>
        <end position="57"/>
    </location>
</feature>
<protein>
    <recommendedName>
        <fullName evidence="3">E3 ubiquitin-protein ligase E3D</fullName>
        <ecNumber evidence="2">2.3.2.26</ecNumber>
    </recommendedName>
    <alternativeName>
        <fullName evidence="6">HECT-type E3 ubiquitin transferase E3D</fullName>
    </alternativeName>
    <alternativeName>
        <fullName evidence="5">UbcH10-binding protein with a HECT-like domain</fullName>
    </alternativeName>
    <alternativeName>
        <fullName evidence="4">Ubiquitin-conjugating enzyme E2C-binding protein</fullName>
    </alternativeName>
</protein>
<feature type="signal peptide" evidence="11">
    <location>
        <begin position="1"/>
        <end position="31"/>
    </location>
</feature>
<dbReference type="Ensembl" id="ENSHHUT00000094058.1">
    <property type="protein sequence ID" value="ENSHHUP00000091244.1"/>
    <property type="gene ID" value="ENSHHUG00000052649.1"/>
</dbReference>
<organism evidence="12 13">
    <name type="scientific">Hucho hucho</name>
    <name type="common">huchen</name>
    <dbReference type="NCBI Taxonomy" id="62062"/>
    <lineage>
        <taxon>Eukaryota</taxon>
        <taxon>Metazoa</taxon>
        <taxon>Chordata</taxon>
        <taxon>Craniata</taxon>
        <taxon>Vertebrata</taxon>
        <taxon>Euteleostomi</taxon>
        <taxon>Actinopterygii</taxon>
        <taxon>Neopterygii</taxon>
        <taxon>Teleostei</taxon>
        <taxon>Protacanthopterygii</taxon>
        <taxon>Salmoniformes</taxon>
        <taxon>Salmonidae</taxon>
        <taxon>Salmoninae</taxon>
        <taxon>Hucho</taxon>
    </lineage>
</organism>
<dbReference type="GO" id="GO:0043161">
    <property type="term" value="P:proteasome-mediated ubiquitin-dependent protein catabolic process"/>
    <property type="evidence" value="ECO:0007669"/>
    <property type="project" value="TreeGrafter"/>
</dbReference>
<dbReference type="AlphaFoldDB" id="A0A4W5S0R0"/>
<dbReference type="GO" id="GO:0061630">
    <property type="term" value="F:ubiquitin protein ligase activity"/>
    <property type="evidence" value="ECO:0007669"/>
    <property type="project" value="UniProtKB-EC"/>
</dbReference>
<comment type="catalytic activity">
    <reaction evidence="1">
        <text>S-ubiquitinyl-[E2 ubiquitin-conjugating enzyme]-L-cysteine + [acceptor protein]-L-lysine = [E2 ubiquitin-conjugating enzyme]-L-cysteine + N(6)-ubiquitinyl-[acceptor protein]-L-lysine.</text>
        <dbReference type="EC" id="2.3.2.26"/>
    </reaction>
</comment>
<dbReference type="Pfam" id="PF09814">
    <property type="entry name" value="HECT_2"/>
    <property type="match status" value="1"/>
</dbReference>
<keyword evidence="13" id="KW-1185">Reference proteome</keyword>
<accession>A0A4W5S0R0</accession>
<keyword evidence="10" id="KW-0812">Transmembrane</keyword>
<feature type="compositionally biased region" description="Polar residues" evidence="9">
    <location>
        <begin position="43"/>
        <end position="57"/>
    </location>
</feature>
<evidence type="ECO:0000256" key="2">
    <source>
        <dbReference type="ARBA" id="ARBA00012485"/>
    </source>
</evidence>
<dbReference type="STRING" id="62062.ENSHHUP00000091244"/>
<evidence type="ECO:0000256" key="8">
    <source>
        <dbReference type="ARBA" id="ARBA00064185"/>
    </source>
</evidence>
<feature type="chain" id="PRO_5021351005" description="E3 ubiquitin-protein ligase E3D" evidence="11">
    <location>
        <begin position="32"/>
        <end position="229"/>
    </location>
</feature>
<dbReference type="PANTHER" id="PTHR31531:SF2">
    <property type="entry name" value="E3 UBIQUITIN-PROTEIN LIGASE E3D"/>
    <property type="match status" value="1"/>
</dbReference>
<keyword evidence="10" id="KW-1133">Transmembrane helix</keyword>
<evidence type="ECO:0000256" key="5">
    <source>
        <dbReference type="ARBA" id="ARBA00032234"/>
    </source>
</evidence>
<comment type="subunit">
    <text evidence="8">Interacts with UBE2C/UbcH10 (E2 ubiquitin-conjugating enzyme). In vitro, interacts with cyclin-B.</text>
</comment>
<proteinExistence type="predicted"/>
<dbReference type="InterPro" id="IPR019193">
    <property type="entry name" value="UBQ-conj_enz_E2-bd_prot"/>
</dbReference>
<dbReference type="GO" id="GO:0031624">
    <property type="term" value="F:ubiquitin conjugating enzyme binding"/>
    <property type="evidence" value="ECO:0007669"/>
    <property type="project" value="TreeGrafter"/>
</dbReference>
<evidence type="ECO:0000313" key="13">
    <source>
        <dbReference type="Proteomes" id="UP000314982"/>
    </source>
</evidence>
<evidence type="ECO:0000256" key="11">
    <source>
        <dbReference type="SAM" id="SignalP"/>
    </source>
</evidence>
<reference evidence="13" key="1">
    <citation type="submission" date="2018-06" db="EMBL/GenBank/DDBJ databases">
        <title>Genome assembly of Danube salmon.</title>
        <authorList>
            <person name="Macqueen D.J."/>
            <person name="Gundappa M.K."/>
        </authorList>
    </citation>
    <scope>NUCLEOTIDE SEQUENCE [LARGE SCALE GENOMIC DNA]</scope>
</reference>
<feature type="transmembrane region" description="Helical" evidence="10">
    <location>
        <begin position="150"/>
        <end position="174"/>
    </location>
</feature>
<dbReference type="GO" id="GO:0051865">
    <property type="term" value="P:protein autoubiquitination"/>
    <property type="evidence" value="ECO:0007669"/>
    <property type="project" value="TreeGrafter"/>
</dbReference>
<dbReference type="GO" id="GO:0030332">
    <property type="term" value="F:cyclin binding"/>
    <property type="evidence" value="ECO:0007669"/>
    <property type="project" value="TreeGrafter"/>
</dbReference>
<dbReference type="GO" id="GO:0000151">
    <property type="term" value="C:ubiquitin ligase complex"/>
    <property type="evidence" value="ECO:0007669"/>
    <property type="project" value="TreeGrafter"/>
</dbReference>
<evidence type="ECO:0000256" key="7">
    <source>
        <dbReference type="ARBA" id="ARBA00053831"/>
    </source>
</evidence>
<evidence type="ECO:0000256" key="9">
    <source>
        <dbReference type="SAM" id="MobiDB-lite"/>
    </source>
</evidence>
<evidence type="ECO:0000256" key="3">
    <source>
        <dbReference type="ARBA" id="ARBA00013646"/>
    </source>
</evidence>
<evidence type="ECO:0000256" key="10">
    <source>
        <dbReference type="SAM" id="Phobius"/>
    </source>
</evidence>
<reference evidence="12" key="3">
    <citation type="submission" date="2025-09" db="UniProtKB">
        <authorList>
            <consortium name="Ensembl"/>
        </authorList>
    </citation>
    <scope>IDENTIFICATION</scope>
</reference>